<evidence type="ECO:0000313" key="2">
    <source>
        <dbReference type="EMBL" id="CAH0112745.1"/>
    </source>
</evidence>
<dbReference type="OrthoDB" id="6338547at2759"/>
<accession>A0A8J2WRC1</accession>
<keyword evidence="1" id="KW-0732">Signal</keyword>
<feature type="signal peptide" evidence="1">
    <location>
        <begin position="1"/>
        <end position="21"/>
    </location>
</feature>
<keyword evidence="3" id="KW-1185">Reference proteome</keyword>
<organism evidence="2 3">
    <name type="scientific">Daphnia galeata</name>
    <dbReference type="NCBI Taxonomy" id="27404"/>
    <lineage>
        <taxon>Eukaryota</taxon>
        <taxon>Metazoa</taxon>
        <taxon>Ecdysozoa</taxon>
        <taxon>Arthropoda</taxon>
        <taxon>Crustacea</taxon>
        <taxon>Branchiopoda</taxon>
        <taxon>Diplostraca</taxon>
        <taxon>Cladocera</taxon>
        <taxon>Anomopoda</taxon>
        <taxon>Daphniidae</taxon>
        <taxon>Daphnia</taxon>
    </lineage>
</organism>
<protein>
    <recommendedName>
        <fullName evidence="4">Ecdysis triggering hormone</fullName>
    </recommendedName>
</protein>
<feature type="chain" id="PRO_5035289794" description="Ecdysis triggering hormone" evidence="1">
    <location>
        <begin position="22"/>
        <end position="194"/>
    </location>
</feature>
<dbReference type="AlphaFoldDB" id="A0A8J2WRC1"/>
<proteinExistence type="predicted"/>
<evidence type="ECO:0000256" key="1">
    <source>
        <dbReference type="SAM" id="SignalP"/>
    </source>
</evidence>
<comment type="caution">
    <text evidence="2">The sequence shown here is derived from an EMBL/GenBank/DDBJ whole genome shotgun (WGS) entry which is preliminary data.</text>
</comment>
<evidence type="ECO:0008006" key="4">
    <source>
        <dbReference type="Google" id="ProtNLM"/>
    </source>
</evidence>
<evidence type="ECO:0000313" key="3">
    <source>
        <dbReference type="Proteomes" id="UP000789390"/>
    </source>
</evidence>
<dbReference type="Proteomes" id="UP000789390">
    <property type="component" value="Unassembled WGS sequence"/>
</dbReference>
<gene>
    <name evidence="2" type="ORF">DGAL_LOCUS16523</name>
</gene>
<sequence length="194" mass="22782">MELNLILRTLCLIALICTCTSTDSSNLGGDSLEDSFPLMGQMDKRQPFKKLRSYNPILIYHQSIRQPRYLPKINSHSEPPVSERDIPRRLIRRGNNKTHSNLQPLLVWNHQLLPNFYNKRQPPFFMNSLRRDGYPSNTKNTLAVKRSGGWSYDDAIAQGFPYEKFNYENKDYYQVENDFNEPEFEPAENKDEDF</sequence>
<name>A0A8J2WRC1_9CRUS</name>
<reference evidence="2" key="1">
    <citation type="submission" date="2021-11" db="EMBL/GenBank/DDBJ databases">
        <authorList>
            <person name="Schell T."/>
        </authorList>
    </citation>
    <scope>NUCLEOTIDE SEQUENCE</scope>
    <source>
        <strain evidence="2">M5</strain>
    </source>
</reference>
<dbReference type="EMBL" id="CAKKLH010000331">
    <property type="protein sequence ID" value="CAH0112745.1"/>
    <property type="molecule type" value="Genomic_DNA"/>
</dbReference>